<reference evidence="2" key="2">
    <citation type="journal article" date="2021" name="PeerJ">
        <title>Extensive microbial diversity within the chicken gut microbiome revealed by metagenomics and culture.</title>
        <authorList>
            <person name="Gilroy R."/>
            <person name="Ravi A."/>
            <person name="Getino M."/>
            <person name="Pursley I."/>
            <person name="Horton D.L."/>
            <person name="Alikhan N.F."/>
            <person name="Baker D."/>
            <person name="Gharbi K."/>
            <person name="Hall N."/>
            <person name="Watson M."/>
            <person name="Adriaenssens E.M."/>
            <person name="Foster-Nyarko E."/>
            <person name="Jarju S."/>
            <person name="Secka A."/>
            <person name="Antonio M."/>
            <person name="Oren A."/>
            <person name="Chaudhuri R.R."/>
            <person name="La Ragione R."/>
            <person name="Hildebrand F."/>
            <person name="Pallen M.J."/>
        </authorList>
    </citation>
    <scope>NUCLEOTIDE SEQUENCE</scope>
    <source>
        <strain evidence="2">CHK123-3438</strain>
    </source>
</reference>
<sequence length="263" mass="29729">MREYRTVLVDGIKHTVLISDEQEALLAAQAAGRAVLGLWDPKKPQDAPWGIPFLAEKEVPVDPDFLERAVRRQKGLPWMISRTKRLTLREFQESDWDGAAEFQKEKDCPEAFSGREAFRAYIRNQYGFYQYGIWAVIENETGSLAGAAGVWDMPDKPAFLSCSEGDRDSFLELGYWIRRPFRMRGLGREAAAAAAAYALENLTEDLYVRIRRGNLSSRKLAESLGFSFLPGQEALGHKKEKNEETVLLFHGNASLLSLPNRSK</sequence>
<dbReference type="InterPro" id="IPR051531">
    <property type="entry name" value="N-acetyltransferase"/>
</dbReference>
<protein>
    <submittedName>
        <fullName evidence="2">GNAT family N-acetyltransferase</fullName>
    </submittedName>
</protein>
<organism evidence="2 3">
    <name type="scientific">Candidatus Caccovicinus merdipullorum</name>
    <dbReference type="NCBI Taxonomy" id="2840724"/>
    <lineage>
        <taxon>Bacteria</taxon>
        <taxon>Bacillati</taxon>
        <taxon>Bacillota</taxon>
        <taxon>Clostridia</taxon>
        <taxon>Eubacteriales</taxon>
        <taxon>Candidatus Caccovicinus</taxon>
    </lineage>
</organism>
<comment type="caution">
    <text evidence="2">The sequence shown here is derived from an EMBL/GenBank/DDBJ whole genome shotgun (WGS) entry which is preliminary data.</text>
</comment>
<dbReference type="SUPFAM" id="SSF55729">
    <property type="entry name" value="Acyl-CoA N-acyltransferases (Nat)"/>
    <property type="match status" value="1"/>
</dbReference>
<feature type="domain" description="N-acetyltransferase" evidence="1">
    <location>
        <begin position="86"/>
        <end position="242"/>
    </location>
</feature>
<accession>A0A9D1KF09</accession>
<evidence type="ECO:0000259" key="1">
    <source>
        <dbReference type="PROSITE" id="PS51186"/>
    </source>
</evidence>
<dbReference type="PANTHER" id="PTHR43792:SF1">
    <property type="entry name" value="N-ACETYLTRANSFERASE DOMAIN-CONTAINING PROTEIN"/>
    <property type="match status" value="1"/>
</dbReference>
<dbReference type="Pfam" id="PF13302">
    <property type="entry name" value="Acetyltransf_3"/>
    <property type="match status" value="1"/>
</dbReference>
<evidence type="ECO:0000313" key="2">
    <source>
        <dbReference type="EMBL" id="HIT42118.1"/>
    </source>
</evidence>
<dbReference type="EMBL" id="DVKS01000148">
    <property type="protein sequence ID" value="HIT42118.1"/>
    <property type="molecule type" value="Genomic_DNA"/>
</dbReference>
<name>A0A9D1KF09_9FIRM</name>
<dbReference type="Proteomes" id="UP000886860">
    <property type="component" value="Unassembled WGS sequence"/>
</dbReference>
<dbReference type="PANTHER" id="PTHR43792">
    <property type="entry name" value="GNAT FAMILY, PUTATIVE (AFU_ORTHOLOGUE AFUA_3G00765)-RELATED-RELATED"/>
    <property type="match status" value="1"/>
</dbReference>
<gene>
    <name evidence="2" type="ORF">IAB60_08505</name>
</gene>
<dbReference type="InterPro" id="IPR016181">
    <property type="entry name" value="Acyl_CoA_acyltransferase"/>
</dbReference>
<proteinExistence type="predicted"/>
<dbReference type="PROSITE" id="PS51186">
    <property type="entry name" value="GNAT"/>
    <property type="match status" value="1"/>
</dbReference>
<reference evidence="2" key="1">
    <citation type="submission" date="2020-10" db="EMBL/GenBank/DDBJ databases">
        <authorList>
            <person name="Gilroy R."/>
        </authorList>
    </citation>
    <scope>NUCLEOTIDE SEQUENCE</scope>
    <source>
        <strain evidence="2">CHK123-3438</strain>
    </source>
</reference>
<dbReference type="AlphaFoldDB" id="A0A9D1KF09"/>
<dbReference type="GO" id="GO:0016747">
    <property type="term" value="F:acyltransferase activity, transferring groups other than amino-acyl groups"/>
    <property type="evidence" value="ECO:0007669"/>
    <property type="project" value="InterPro"/>
</dbReference>
<dbReference type="InterPro" id="IPR000182">
    <property type="entry name" value="GNAT_dom"/>
</dbReference>
<dbReference type="Gene3D" id="3.40.630.30">
    <property type="match status" value="1"/>
</dbReference>
<evidence type="ECO:0000313" key="3">
    <source>
        <dbReference type="Proteomes" id="UP000886860"/>
    </source>
</evidence>